<feature type="compositionally biased region" description="Low complexity" evidence="1">
    <location>
        <begin position="556"/>
        <end position="595"/>
    </location>
</feature>
<evidence type="ECO:0000313" key="2">
    <source>
        <dbReference type="EMBL" id="KAH8993361.1"/>
    </source>
</evidence>
<evidence type="ECO:0000313" key="3">
    <source>
        <dbReference type="Proteomes" id="UP001201163"/>
    </source>
</evidence>
<dbReference type="EMBL" id="JAKELL010000018">
    <property type="protein sequence ID" value="KAH8993361.1"/>
    <property type="molecule type" value="Genomic_DNA"/>
</dbReference>
<feature type="region of interest" description="Disordered" evidence="1">
    <location>
        <begin position="522"/>
        <end position="598"/>
    </location>
</feature>
<accession>A0AAD4LIP3</accession>
<name>A0AAD4LIP3_9AGAM</name>
<feature type="compositionally biased region" description="Basic and acidic residues" evidence="1">
    <location>
        <begin position="534"/>
        <end position="543"/>
    </location>
</feature>
<protein>
    <submittedName>
        <fullName evidence="2">Uncharacterized protein</fullName>
    </submittedName>
</protein>
<proteinExistence type="predicted"/>
<comment type="caution">
    <text evidence="2">The sequence shown here is derived from an EMBL/GenBank/DDBJ whole genome shotgun (WGS) entry which is preliminary data.</text>
</comment>
<feature type="region of interest" description="Disordered" evidence="1">
    <location>
        <begin position="647"/>
        <end position="679"/>
    </location>
</feature>
<evidence type="ECO:0000256" key="1">
    <source>
        <dbReference type="SAM" id="MobiDB-lite"/>
    </source>
</evidence>
<sequence length="697" mass="76144">MASRRGFCAEFSIPRINRLLRPLRNKCTILASCTPSGQSSSAVPATITYGSTSSKLSRAPPSLDILRDPKLVISHAYLESKSLDALARQIYAVTGAYRNVVQAALTSDLDGSYCGVSSLVDMCAATVGRNLQAEVVQGLAALGEEIDDAVEMALSSELYESVPMHCRRWTLVAHATSLVIDTCPNHPLLMLSLLGVALSHGLLTESKIFLRLFLIALIRPSRNGIPSAITHPMCPSYLVKLCDEWALLPPVACVGVFTCRTFAAITLEVLVEHGPKQAWTCKSVTRLAQFFRTQDFECFLSFLRGLIEAIAKQSWLAVHEHDEDSALLSRLAKWTGVITSDFFPVADESADIPSGTHAEQFNSIAEILVSAIDAGIHLQLPTDDGDDNTDLRSHQAALVCAATLCLSTPLFSQTSAQKQHTLLALLRDATPDSTTFGNIAHRPVAHLRAIVGHLRSHNLGALEVALWTCAVEHSGRVEPRTDPASHTALIDALSVAERRFYMANAGEWEWEDMVGSWVRRVSPVRGPPRKRARRETVPSEEKRRRLQSRPPPPPTSSSATSRSTSVSAERTPPLSSAGPSSFSTPSSPSSRSQSPFAVVVPRHTVSECGSRDIRSARVARNTLTTAKLRSVLADALRMRIDLRTERGRHKSSRALRQSWSEREDETWDDSEGLQATTTLPSEGDVLDMFAYDDDDSL</sequence>
<reference evidence="2" key="1">
    <citation type="submission" date="2022-01" db="EMBL/GenBank/DDBJ databases">
        <title>Comparative genomics reveals a dynamic genome evolution in the ectomycorrhizal milk-cap (Lactarius) mushrooms.</title>
        <authorList>
            <consortium name="DOE Joint Genome Institute"/>
            <person name="Lebreton A."/>
            <person name="Tang N."/>
            <person name="Kuo A."/>
            <person name="LaButti K."/>
            <person name="Drula E."/>
            <person name="Barry K."/>
            <person name="Clum A."/>
            <person name="Lipzen A."/>
            <person name="Mousain D."/>
            <person name="Ng V."/>
            <person name="Wang R."/>
            <person name="Wang X."/>
            <person name="Dai Y."/>
            <person name="Henrissat B."/>
            <person name="Grigoriev I.V."/>
            <person name="Guerin-Laguette A."/>
            <person name="Yu F."/>
            <person name="Martin F.M."/>
        </authorList>
    </citation>
    <scope>NUCLEOTIDE SEQUENCE</scope>
    <source>
        <strain evidence="2">QP</strain>
    </source>
</reference>
<gene>
    <name evidence="2" type="ORF">EDB92DRAFT_1853610</name>
</gene>
<keyword evidence="3" id="KW-1185">Reference proteome</keyword>
<feature type="compositionally biased region" description="Acidic residues" evidence="1">
    <location>
        <begin position="662"/>
        <end position="671"/>
    </location>
</feature>
<dbReference type="AlphaFoldDB" id="A0AAD4LIP3"/>
<organism evidence="2 3">
    <name type="scientific">Lactarius akahatsu</name>
    <dbReference type="NCBI Taxonomy" id="416441"/>
    <lineage>
        <taxon>Eukaryota</taxon>
        <taxon>Fungi</taxon>
        <taxon>Dikarya</taxon>
        <taxon>Basidiomycota</taxon>
        <taxon>Agaricomycotina</taxon>
        <taxon>Agaricomycetes</taxon>
        <taxon>Russulales</taxon>
        <taxon>Russulaceae</taxon>
        <taxon>Lactarius</taxon>
    </lineage>
</organism>
<dbReference type="Proteomes" id="UP001201163">
    <property type="component" value="Unassembled WGS sequence"/>
</dbReference>